<dbReference type="SUPFAM" id="SSF141571">
    <property type="entry name" value="Pentapeptide repeat-like"/>
    <property type="match status" value="1"/>
</dbReference>
<protein>
    <submittedName>
        <fullName evidence="1">Pentapeptide repeat-containing protein</fullName>
    </submittedName>
</protein>
<dbReference type="InterPro" id="IPR051082">
    <property type="entry name" value="Pentapeptide-BTB/POZ_domain"/>
</dbReference>
<dbReference type="RefSeq" id="WP_169264584.1">
    <property type="nucleotide sequence ID" value="NZ_QMEC01000027.1"/>
</dbReference>
<dbReference type="PANTHER" id="PTHR14136:SF17">
    <property type="entry name" value="BTB_POZ DOMAIN-CONTAINING PROTEIN KCTD9"/>
    <property type="match status" value="1"/>
</dbReference>
<comment type="caution">
    <text evidence="1">The sequence shown here is derived from an EMBL/GenBank/DDBJ whole genome shotgun (WGS) entry which is preliminary data.</text>
</comment>
<organism evidence="1 2">
    <name type="scientific">Brasilonema octagenarum UFV-OR1</name>
    <dbReference type="NCBI Taxonomy" id="417115"/>
    <lineage>
        <taxon>Bacteria</taxon>
        <taxon>Bacillati</taxon>
        <taxon>Cyanobacteriota</taxon>
        <taxon>Cyanophyceae</taxon>
        <taxon>Nostocales</taxon>
        <taxon>Scytonemataceae</taxon>
        <taxon>Brasilonema</taxon>
        <taxon>Octagenarum group</taxon>
    </lineage>
</organism>
<proteinExistence type="predicted"/>
<dbReference type="InterPro" id="IPR001646">
    <property type="entry name" value="5peptide_repeat"/>
</dbReference>
<sequence length="209" mass="22099">MNKQNSKTLTSWIVTAVFIVLIAGLSLFNQPSAFAQSETLPVVPTESVPAPVVSPTPATPPTTWFVDPVAANVRRLLTTNECVGCNLFEAQLERVNLLGANLEGANLQEAELEKANLQGTNLQTANLQGVDFSKANLQGVNLQGANLYDADLEGANLQGANLQGANLQKADLQKTNLTTANIEGANLLGADLEDAFLPPGSQLNISFSK</sequence>
<dbReference type="EMBL" id="QMEC01000027">
    <property type="protein sequence ID" value="NMF62985.1"/>
    <property type="molecule type" value="Genomic_DNA"/>
</dbReference>
<accession>A0ABX1M752</accession>
<keyword evidence="2" id="KW-1185">Reference proteome</keyword>
<dbReference type="Gene3D" id="2.160.20.80">
    <property type="entry name" value="E3 ubiquitin-protein ligase SopA"/>
    <property type="match status" value="2"/>
</dbReference>
<dbReference type="PANTHER" id="PTHR14136">
    <property type="entry name" value="BTB_POZ DOMAIN-CONTAINING PROTEIN KCTD9"/>
    <property type="match status" value="1"/>
</dbReference>
<dbReference type="Proteomes" id="UP000762253">
    <property type="component" value="Unassembled WGS sequence"/>
</dbReference>
<evidence type="ECO:0000313" key="2">
    <source>
        <dbReference type="Proteomes" id="UP000762253"/>
    </source>
</evidence>
<reference evidence="1 2" key="1">
    <citation type="submission" date="2018-06" db="EMBL/GenBank/DDBJ databases">
        <title>Comparative genomics of Brasilonema spp. strains.</title>
        <authorList>
            <person name="Alvarenga D.O."/>
            <person name="Fiore M.F."/>
            <person name="Varani A.M."/>
        </authorList>
    </citation>
    <scope>NUCLEOTIDE SEQUENCE [LARGE SCALE GENOMIC DNA]</scope>
    <source>
        <strain evidence="1 2">UFV-OR1</strain>
    </source>
</reference>
<evidence type="ECO:0000313" key="1">
    <source>
        <dbReference type="EMBL" id="NMF62985.1"/>
    </source>
</evidence>
<gene>
    <name evidence="1" type="ORF">DP115_09435</name>
</gene>
<dbReference type="Pfam" id="PF00805">
    <property type="entry name" value="Pentapeptide"/>
    <property type="match status" value="2"/>
</dbReference>
<name>A0ABX1M752_9CYAN</name>